<dbReference type="InterPro" id="IPR035897">
    <property type="entry name" value="Toll_tir_struct_dom_sf"/>
</dbReference>
<dbReference type="InterPro" id="IPR032675">
    <property type="entry name" value="LRR_dom_sf"/>
</dbReference>
<dbReference type="PANTHER" id="PTHR11017:SF573">
    <property type="entry name" value="ADP-RIBOSYL CYCLASE_CYCLIC ADP-RIBOSE HYDROLASE"/>
    <property type="match status" value="1"/>
</dbReference>
<name>A0A7N2ML99_QUELO</name>
<dbReference type="SMART" id="SM00382">
    <property type="entry name" value="AAA"/>
    <property type="match status" value="1"/>
</dbReference>
<dbReference type="InterPro" id="IPR002182">
    <property type="entry name" value="NB-ARC"/>
</dbReference>
<dbReference type="InterPro" id="IPR003593">
    <property type="entry name" value="AAA+_ATPase"/>
</dbReference>
<dbReference type="EnsemblPlants" id="QL10p003281:mrna">
    <property type="protein sequence ID" value="QL10p003281:mrna"/>
    <property type="gene ID" value="QL10p003281"/>
</dbReference>
<proteinExistence type="predicted"/>
<dbReference type="GO" id="GO:0043531">
    <property type="term" value="F:ADP binding"/>
    <property type="evidence" value="ECO:0007669"/>
    <property type="project" value="InterPro"/>
</dbReference>
<dbReference type="Pfam" id="PF23282">
    <property type="entry name" value="WHD_ROQ1"/>
    <property type="match status" value="1"/>
</dbReference>
<evidence type="ECO:0000256" key="1">
    <source>
        <dbReference type="ARBA" id="ARBA00022614"/>
    </source>
</evidence>
<dbReference type="InterPro" id="IPR027417">
    <property type="entry name" value="P-loop_NTPase"/>
</dbReference>
<organism evidence="4 5">
    <name type="scientific">Quercus lobata</name>
    <name type="common">Valley oak</name>
    <dbReference type="NCBI Taxonomy" id="97700"/>
    <lineage>
        <taxon>Eukaryota</taxon>
        <taxon>Viridiplantae</taxon>
        <taxon>Streptophyta</taxon>
        <taxon>Embryophyta</taxon>
        <taxon>Tracheophyta</taxon>
        <taxon>Spermatophyta</taxon>
        <taxon>Magnoliopsida</taxon>
        <taxon>eudicotyledons</taxon>
        <taxon>Gunneridae</taxon>
        <taxon>Pentapetalae</taxon>
        <taxon>rosids</taxon>
        <taxon>fabids</taxon>
        <taxon>Fagales</taxon>
        <taxon>Fagaceae</taxon>
        <taxon>Quercus</taxon>
    </lineage>
</organism>
<evidence type="ECO:0000313" key="4">
    <source>
        <dbReference type="EnsemblPlants" id="QL10p003281:mrna"/>
    </source>
</evidence>
<dbReference type="GO" id="GO:0007165">
    <property type="term" value="P:signal transduction"/>
    <property type="evidence" value="ECO:0007669"/>
    <property type="project" value="InterPro"/>
</dbReference>
<accession>A0A7N2ML99</accession>
<dbReference type="InParanoid" id="A0A7N2ML99"/>
<dbReference type="Gene3D" id="3.40.50.10140">
    <property type="entry name" value="Toll/interleukin-1 receptor homology (TIR) domain"/>
    <property type="match status" value="1"/>
</dbReference>
<keyword evidence="5" id="KW-1185">Reference proteome</keyword>
<evidence type="ECO:0000259" key="3">
    <source>
        <dbReference type="SMART" id="SM00382"/>
    </source>
</evidence>
<evidence type="ECO:0000256" key="2">
    <source>
        <dbReference type="ARBA" id="ARBA00022737"/>
    </source>
</evidence>
<dbReference type="Gene3D" id="3.40.50.300">
    <property type="entry name" value="P-loop containing nucleotide triphosphate hydrolases"/>
    <property type="match status" value="1"/>
</dbReference>
<dbReference type="GO" id="GO:0006952">
    <property type="term" value="P:defense response"/>
    <property type="evidence" value="ECO:0007669"/>
    <property type="project" value="InterPro"/>
</dbReference>
<evidence type="ECO:0000313" key="5">
    <source>
        <dbReference type="Proteomes" id="UP000594261"/>
    </source>
</evidence>
<dbReference type="SUPFAM" id="SSF52058">
    <property type="entry name" value="L domain-like"/>
    <property type="match status" value="1"/>
</dbReference>
<dbReference type="InterPro" id="IPR000157">
    <property type="entry name" value="TIR_dom"/>
</dbReference>
<dbReference type="SUPFAM" id="SSF52540">
    <property type="entry name" value="P-loop containing nucleoside triphosphate hydrolases"/>
    <property type="match status" value="1"/>
</dbReference>
<protein>
    <recommendedName>
        <fullName evidence="3">AAA+ ATPase domain-containing protein</fullName>
    </recommendedName>
</protein>
<sequence>MKKTLRTTRKSASWRDALQEAANISGWHYQQSCSESKFIQEIVEEISNSKLNRKPVSIARYPVGINNCVKTILSDIESNDARMIGIYGPGGIGKTTIAKAIFNRICDHFDEFCNLENFREKLGTNNGVIKLQETLIFEILRDRNLKVGNKSRGINMIMERLSFKRILLVLDDVDKWVHIENLLGGCDWFAFGSKIIITTRNKHLVATLGKRFSMHEGFHKKYVMDVLDSCDLHPIYGIKKLIDMCLITVDQYDKLSMHDLLQQMGKDIVRRESPQLPGEHSRLWHYEDVLDVLTENTGSKKIQGLMICSAEPSKIQLEPKCLEKMKNLKFLMASNVDICGDLEYIPNGLRVLDWHGFPLSSLPSNFCPQKLTVLSMLESRVILYKLLERIQCKSLLYMNFQSCQYIRELPDLSIATPNIKQLNLSVKGNVFVDSHSHQIDYSSQLSLSKFFLIEEELRSNLDVYLIDFGERYNIIVPEKKIPKWSNHQSIESSISFWVGPKFPTFAFCIAFHLVPLKDNYANNDKCGSLRDDIISWVCVVNISINGHMQPFMQQPIFQGLKRDHLWFYGVPQSQLQQKFGDLLQGD</sequence>
<reference evidence="4" key="2">
    <citation type="submission" date="2021-01" db="UniProtKB">
        <authorList>
            <consortium name="EnsemblPlants"/>
        </authorList>
    </citation>
    <scope>IDENTIFICATION</scope>
</reference>
<dbReference type="PRINTS" id="PR00364">
    <property type="entry name" value="DISEASERSIST"/>
</dbReference>
<dbReference type="EMBL" id="LRBV02000010">
    <property type="status" value="NOT_ANNOTATED_CDS"/>
    <property type="molecule type" value="Genomic_DNA"/>
</dbReference>
<dbReference type="AlphaFoldDB" id="A0A7N2ML99"/>
<dbReference type="PANTHER" id="PTHR11017">
    <property type="entry name" value="LEUCINE-RICH REPEAT-CONTAINING PROTEIN"/>
    <property type="match status" value="1"/>
</dbReference>
<dbReference type="InterPro" id="IPR058192">
    <property type="entry name" value="WHD_ROQ1-like"/>
</dbReference>
<dbReference type="InterPro" id="IPR044974">
    <property type="entry name" value="Disease_R_plants"/>
</dbReference>
<dbReference type="Gramene" id="QL10p003281:mrna">
    <property type="protein sequence ID" value="QL10p003281:mrna"/>
    <property type="gene ID" value="QL10p003281"/>
</dbReference>
<dbReference type="Pfam" id="PF00931">
    <property type="entry name" value="NB-ARC"/>
    <property type="match status" value="1"/>
</dbReference>
<reference evidence="4 5" key="1">
    <citation type="journal article" date="2016" name="G3 (Bethesda)">
        <title>First Draft Assembly and Annotation of the Genome of a California Endemic Oak Quercus lobata Nee (Fagaceae).</title>
        <authorList>
            <person name="Sork V.L."/>
            <person name="Fitz-Gibbon S.T."/>
            <person name="Puiu D."/>
            <person name="Crepeau M."/>
            <person name="Gugger P.F."/>
            <person name="Sherman R."/>
            <person name="Stevens K."/>
            <person name="Langley C.H."/>
            <person name="Pellegrini M."/>
            <person name="Salzberg S.L."/>
        </authorList>
    </citation>
    <scope>NUCLEOTIDE SEQUENCE [LARGE SCALE GENOMIC DNA]</scope>
    <source>
        <strain evidence="4 5">cv. SW786</strain>
    </source>
</reference>
<keyword evidence="1" id="KW-0433">Leucine-rich repeat</keyword>
<keyword evidence="2" id="KW-0677">Repeat</keyword>
<feature type="domain" description="AAA+ ATPase" evidence="3">
    <location>
        <begin position="80"/>
        <end position="223"/>
    </location>
</feature>
<dbReference type="Pfam" id="PF01582">
    <property type="entry name" value="TIR"/>
    <property type="match status" value="1"/>
</dbReference>
<dbReference type="Gene3D" id="3.80.10.10">
    <property type="entry name" value="Ribonuclease Inhibitor"/>
    <property type="match status" value="1"/>
</dbReference>
<dbReference type="Proteomes" id="UP000594261">
    <property type="component" value="Chromosome 10"/>
</dbReference>